<evidence type="ECO:0000313" key="1">
    <source>
        <dbReference type="EMBL" id="SFF58511.1"/>
    </source>
</evidence>
<name>A0A1I2K079_9BACI</name>
<dbReference type="RefSeq" id="WP_175477772.1">
    <property type="nucleotide sequence ID" value="NZ_FOOG01000002.1"/>
</dbReference>
<dbReference type="Proteomes" id="UP000198897">
    <property type="component" value="Unassembled WGS sequence"/>
</dbReference>
<accession>A0A1I2K079</accession>
<protein>
    <submittedName>
        <fullName evidence="1">Uncharacterized protein</fullName>
    </submittedName>
</protein>
<dbReference type="EMBL" id="FOOG01000002">
    <property type="protein sequence ID" value="SFF58511.1"/>
    <property type="molecule type" value="Genomic_DNA"/>
</dbReference>
<reference evidence="2" key="1">
    <citation type="submission" date="2016-10" db="EMBL/GenBank/DDBJ databases">
        <authorList>
            <person name="Varghese N."/>
            <person name="Submissions S."/>
        </authorList>
    </citation>
    <scope>NUCLEOTIDE SEQUENCE [LARGE SCALE GENOMIC DNA]</scope>
    <source>
        <strain evidence="2">FP5</strain>
    </source>
</reference>
<keyword evidence="2" id="KW-1185">Reference proteome</keyword>
<gene>
    <name evidence="1" type="ORF">SAMN05216353_102185</name>
</gene>
<organism evidence="1 2">
    <name type="scientific">Halobacillus alkaliphilus</name>
    <dbReference type="NCBI Taxonomy" id="396056"/>
    <lineage>
        <taxon>Bacteria</taxon>
        <taxon>Bacillati</taxon>
        <taxon>Bacillota</taxon>
        <taxon>Bacilli</taxon>
        <taxon>Bacillales</taxon>
        <taxon>Bacillaceae</taxon>
        <taxon>Halobacillus</taxon>
    </lineage>
</organism>
<sequence>MGDLIPFRPSGKREPNDDLQRFKMHVRKLQEAKTRAEMNYHYHQAKHILEKAGYRLED</sequence>
<evidence type="ECO:0000313" key="2">
    <source>
        <dbReference type="Proteomes" id="UP000198897"/>
    </source>
</evidence>
<proteinExistence type="predicted"/>
<dbReference type="AlphaFoldDB" id="A0A1I2K079"/>